<keyword evidence="4 9" id="KW-1133">Transmembrane helix</keyword>
<gene>
    <name evidence="11" type="ORF">PISL3812_08328</name>
</gene>
<dbReference type="OMA" id="SFEEWAW"/>
<dbReference type="Pfam" id="PF07885">
    <property type="entry name" value="Ion_trans_2"/>
    <property type="match status" value="2"/>
</dbReference>
<dbReference type="PANTHER" id="PTHR11003:SF301">
    <property type="entry name" value="POTASSIUM CHANNEL PROTEIN"/>
    <property type="match status" value="1"/>
</dbReference>
<dbReference type="SUPFAM" id="SSF81324">
    <property type="entry name" value="Voltage-gated potassium channels"/>
    <property type="match status" value="2"/>
</dbReference>
<feature type="compositionally biased region" description="Polar residues" evidence="8">
    <location>
        <begin position="22"/>
        <end position="35"/>
    </location>
</feature>
<evidence type="ECO:0000313" key="12">
    <source>
        <dbReference type="Proteomes" id="UP000054383"/>
    </source>
</evidence>
<dbReference type="InterPro" id="IPR003280">
    <property type="entry name" value="2pore_dom_K_chnl"/>
</dbReference>
<dbReference type="OrthoDB" id="297496at2759"/>
<dbReference type="GO" id="GO:0015271">
    <property type="term" value="F:outward rectifier potassium channel activity"/>
    <property type="evidence" value="ECO:0007669"/>
    <property type="project" value="TreeGrafter"/>
</dbReference>
<feature type="transmembrane region" description="Helical" evidence="9">
    <location>
        <begin position="393"/>
        <end position="417"/>
    </location>
</feature>
<feature type="transmembrane region" description="Helical" evidence="9">
    <location>
        <begin position="423"/>
        <end position="441"/>
    </location>
</feature>
<dbReference type="AlphaFoldDB" id="A0A0U1M8J9"/>
<dbReference type="InterPro" id="IPR013099">
    <property type="entry name" value="K_chnl_dom"/>
</dbReference>
<dbReference type="Proteomes" id="UP000054383">
    <property type="component" value="Unassembled WGS sequence"/>
</dbReference>
<evidence type="ECO:0000256" key="4">
    <source>
        <dbReference type="ARBA" id="ARBA00022989"/>
    </source>
</evidence>
<protein>
    <recommendedName>
        <fullName evidence="10">Potassium channel domain-containing protein</fullName>
    </recommendedName>
</protein>
<feature type="transmembrane region" description="Helical" evidence="9">
    <location>
        <begin position="287"/>
        <end position="309"/>
    </location>
</feature>
<dbReference type="PANTHER" id="PTHR11003">
    <property type="entry name" value="POTASSIUM CHANNEL, SUBFAMILY K"/>
    <property type="match status" value="1"/>
</dbReference>
<keyword evidence="3 9" id="KW-0812">Transmembrane</keyword>
<evidence type="ECO:0000256" key="8">
    <source>
        <dbReference type="SAM" id="MobiDB-lite"/>
    </source>
</evidence>
<dbReference type="STRING" id="28573.A0A0U1M8J9"/>
<feature type="domain" description="Potassium channel" evidence="10">
    <location>
        <begin position="238"/>
        <end position="310"/>
    </location>
</feature>
<feature type="compositionally biased region" description="Polar residues" evidence="8">
    <location>
        <begin position="676"/>
        <end position="688"/>
    </location>
</feature>
<feature type="transmembrane region" description="Helical" evidence="9">
    <location>
        <begin position="190"/>
        <end position="214"/>
    </location>
</feature>
<feature type="region of interest" description="Disordered" evidence="8">
    <location>
        <begin position="669"/>
        <end position="688"/>
    </location>
</feature>
<feature type="domain" description="Potassium channel" evidence="10">
    <location>
        <begin position="403"/>
        <end position="477"/>
    </location>
</feature>
<dbReference type="GO" id="GO:0030322">
    <property type="term" value="P:stabilization of membrane potential"/>
    <property type="evidence" value="ECO:0007669"/>
    <property type="project" value="TreeGrafter"/>
</dbReference>
<dbReference type="Gene3D" id="1.10.287.70">
    <property type="match status" value="3"/>
</dbReference>
<sequence length="688" mass="78613">MNDLGFDPAISATANYVENCDQDNCQQDNSPMSNVSKDDDQDTSLRWVSANRELSEFLQPVKWWYASTEVPLIAATIGPMASAFSICSLADRWKQITQPGESPGGPLKALPDPKLVVGMNAASLATALVANFCLLMTMTKRIPFNVAQPIVIVGWYISSVLLAVILITMFHTIQSERQTMPGLEFTEAYYYAAVAAGLYFILSTMLVVTVYGAFKGHYSPEFQLTKPQRTLMVQNTGFLIYLLAGSAIYANIEGWQFTDAVWWSDFTILTIGIGYPTPKTRLGRGLLFPYGFGGILVLGIVVSSIRSLVMERGRTKMGSRLVERTRRAGVKRMMAKYGYGLDKNAKFWDFNPFRAGMETGDYQNEEIDEEERRRREFEAMRRVRQIAHVEHRWLSLLSSTIAVAALWLVGALVFQHAEATQRWSYFDGLYYAYTSLLTIGYGDIYDISNWGRVFFVFWSLLAVPTMTIFISNLGDTVIIAFRDFVNYIGEITFLPGDLGYRVRFQQFYKQMVTLLLLSSDEEAEAKSATASENANGPVARAEEALAEAQLEEEEQARQRGDIIAENIHHHQYLLIKELRQMYKYVNATPPKEFDYEQWVYFLKLLGEEETYSEYHRKPYGRQSKDEEETTKWSWIGHRSPLLGDKQEAEWLVEALADKLERGLKRLRDEKRESNYNRRTQYSSRSDKQ</sequence>
<organism evidence="11 12">
    <name type="scientific">Talaromyces islandicus</name>
    <name type="common">Penicillium islandicum</name>
    <dbReference type="NCBI Taxonomy" id="28573"/>
    <lineage>
        <taxon>Eukaryota</taxon>
        <taxon>Fungi</taxon>
        <taxon>Dikarya</taxon>
        <taxon>Ascomycota</taxon>
        <taxon>Pezizomycotina</taxon>
        <taxon>Eurotiomycetes</taxon>
        <taxon>Eurotiomycetidae</taxon>
        <taxon>Eurotiales</taxon>
        <taxon>Trichocomaceae</taxon>
        <taxon>Talaromyces</taxon>
        <taxon>Talaromyces sect. Islandici</taxon>
    </lineage>
</organism>
<keyword evidence="7" id="KW-0407">Ion channel</keyword>
<feature type="transmembrane region" description="Helical" evidence="9">
    <location>
        <begin position="115"/>
        <end position="138"/>
    </location>
</feature>
<evidence type="ECO:0000256" key="7">
    <source>
        <dbReference type="ARBA" id="ARBA00023303"/>
    </source>
</evidence>
<feature type="transmembrane region" description="Helical" evidence="9">
    <location>
        <begin position="235"/>
        <end position="252"/>
    </location>
</feature>
<proteinExistence type="predicted"/>
<keyword evidence="6 9" id="KW-0472">Membrane</keyword>
<dbReference type="GO" id="GO:0005886">
    <property type="term" value="C:plasma membrane"/>
    <property type="evidence" value="ECO:0007669"/>
    <property type="project" value="TreeGrafter"/>
</dbReference>
<keyword evidence="2" id="KW-0813">Transport</keyword>
<dbReference type="GO" id="GO:0022841">
    <property type="term" value="F:potassium ion leak channel activity"/>
    <property type="evidence" value="ECO:0007669"/>
    <property type="project" value="TreeGrafter"/>
</dbReference>
<comment type="subcellular location">
    <subcellularLocation>
        <location evidence="1">Membrane</location>
        <topology evidence="1">Multi-pass membrane protein</topology>
    </subcellularLocation>
</comment>
<evidence type="ECO:0000256" key="3">
    <source>
        <dbReference type="ARBA" id="ARBA00022692"/>
    </source>
</evidence>
<evidence type="ECO:0000256" key="9">
    <source>
        <dbReference type="SAM" id="Phobius"/>
    </source>
</evidence>
<evidence type="ECO:0000256" key="2">
    <source>
        <dbReference type="ARBA" id="ARBA00022448"/>
    </source>
</evidence>
<feature type="region of interest" description="Disordered" evidence="8">
    <location>
        <begin position="22"/>
        <end position="41"/>
    </location>
</feature>
<keyword evidence="5" id="KW-0406">Ion transport</keyword>
<evidence type="ECO:0000259" key="10">
    <source>
        <dbReference type="Pfam" id="PF07885"/>
    </source>
</evidence>
<evidence type="ECO:0000256" key="1">
    <source>
        <dbReference type="ARBA" id="ARBA00004141"/>
    </source>
</evidence>
<dbReference type="EMBL" id="CVMT01000009">
    <property type="protein sequence ID" value="CRG91280.1"/>
    <property type="molecule type" value="Genomic_DNA"/>
</dbReference>
<name>A0A0U1M8J9_TALIS</name>
<reference evidence="11 12" key="1">
    <citation type="submission" date="2015-04" db="EMBL/GenBank/DDBJ databases">
        <authorList>
            <person name="Syromyatnikov M.Y."/>
            <person name="Popov V.N."/>
        </authorList>
    </citation>
    <scope>NUCLEOTIDE SEQUENCE [LARGE SCALE GENOMIC DNA]</scope>
    <source>
        <strain evidence="11">WF-38-12</strain>
    </source>
</reference>
<evidence type="ECO:0000256" key="5">
    <source>
        <dbReference type="ARBA" id="ARBA00023065"/>
    </source>
</evidence>
<feature type="transmembrane region" description="Helical" evidence="9">
    <location>
        <begin position="453"/>
        <end position="474"/>
    </location>
</feature>
<evidence type="ECO:0000313" key="11">
    <source>
        <dbReference type="EMBL" id="CRG91280.1"/>
    </source>
</evidence>
<keyword evidence="12" id="KW-1185">Reference proteome</keyword>
<feature type="transmembrane region" description="Helical" evidence="9">
    <location>
        <begin position="150"/>
        <end position="170"/>
    </location>
</feature>
<evidence type="ECO:0000256" key="6">
    <source>
        <dbReference type="ARBA" id="ARBA00023136"/>
    </source>
</evidence>
<accession>A0A0U1M8J9</accession>